<keyword evidence="3" id="KW-1185">Reference proteome</keyword>
<comment type="caution">
    <text evidence="2">The sequence shown here is derived from an EMBL/GenBank/DDBJ whole genome shotgun (WGS) entry which is preliminary data.</text>
</comment>
<proteinExistence type="predicted"/>
<dbReference type="EMBL" id="JAMQKC010000024">
    <property type="protein sequence ID" value="MDC3418314.1"/>
    <property type="molecule type" value="Genomic_DNA"/>
</dbReference>
<accession>A0A9X4AG51</accession>
<dbReference type="AlphaFoldDB" id="A0A9X4AG51"/>
<gene>
    <name evidence="2" type="ORF">NC799_15605</name>
</gene>
<dbReference type="Proteomes" id="UP001145069">
    <property type="component" value="Unassembled WGS sequence"/>
</dbReference>
<protein>
    <recommendedName>
        <fullName evidence="1">ChrB N-terminal domain-containing protein</fullName>
    </recommendedName>
</protein>
<evidence type="ECO:0000259" key="1">
    <source>
        <dbReference type="Pfam" id="PF20229"/>
    </source>
</evidence>
<evidence type="ECO:0000313" key="3">
    <source>
        <dbReference type="Proteomes" id="UP001145069"/>
    </source>
</evidence>
<organism evidence="2 3">
    <name type="scientific">Aquibacillus salsiterrae</name>
    <dbReference type="NCBI Taxonomy" id="2950439"/>
    <lineage>
        <taxon>Bacteria</taxon>
        <taxon>Bacillati</taxon>
        <taxon>Bacillota</taxon>
        <taxon>Bacilli</taxon>
        <taxon>Bacillales</taxon>
        <taxon>Bacillaceae</taxon>
        <taxon>Aquibacillus</taxon>
    </lineage>
</organism>
<feature type="domain" description="ChrB N-terminal" evidence="1">
    <location>
        <begin position="21"/>
        <end position="175"/>
    </location>
</feature>
<sequence>MNCNGWLIFAYKLPSDPSSARVKVWRNLKTIGVHYIQQSVCICPNTEDTAKKILKLKLFIAENEGESSLLEVEKFTGKSEEEIVSAFNQERKLEYSEFIEECKKFQDEIIKETNQRNFTFREIEENEVELRRLKNWLVKIKKRDFFQCGAQVEAKQNFENCMTMFEKFTEEVYKREGI</sequence>
<evidence type="ECO:0000313" key="2">
    <source>
        <dbReference type="EMBL" id="MDC3418314.1"/>
    </source>
</evidence>
<dbReference type="Pfam" id="PF20229">
    <property type="entry name" value="ChrB_N"/>
    <property type="match status" value="1"/>
</dbReference>
<dbReference type="InterPro" id="IPR046858">
    <property type="entry name" value="ChrB_N"/>
</dbReference>
<reference evidence="2" key="1">
    <citation type="submission" date="2022-06" db="EMBL/GenBank/DDBJ databases">
        <title>Aquibacillus sp. a new bacterium isolated from soil saline samples.</title>
        <authorList>
            <person name="Galisteo C."/>
            <person name="De La Haba R."/>
            <person name="Sanchez-Porro C."/>
            <person name="Ventosa A."/>
        </authorList>
    </citation>
    <scope>NUCLEOTIDE SEQUENCE</scope>
    <source>
        <strain evidence="2">3ASR75-54</strain>
    </source>
</reference>
<name>A0A9X4AG51_9BACI</name>
<dbReference type="RefSeq" id="WP_272447377.1">
    <property type="nucleotide sequence ID" value="NZ_JAMQKC010000024.1"/>
</dbReference>